<dbReference type="RefSeq" id="WP_156705201.1">
    <property type="nucleotide sequence ID" value="NZ_CACRUX010000057.1"/>
</dbReference>
<name>A0A6N3DIQ8_9FIRM</name>
<keyword evidence="1" id="KW-0812">Transmembrane</keyword>
<evidence type="ECO:0000256" key="1">
    <source>
        <dbReference type="SAM" id="Phobius"/>
    </source>
</evidence>
<accession>A0A6N3DIQ8</accession>
<reference evidence="2" key="1">
    <citation type="submission" date="2019-11" db="EMBL/GenBank/DDBJ databases">
        <authorList>
            <person name="Feng L."/>
        </authorList>
    </citation>
    <scope>NUCLEOTIDE SEQUENCE</scope>
    <source>
        <strain evidence="2">VrattiLFYP33</strain>
    </source>
</reference>
<dbReference type="GO" id="GO:0016020">
    <property type="term" value="C:membrane"/>
    <property type="evidence" value="ECO:0007669"/>
    <property type="project" value="InterPro"/>
</dbReference>
<keyword evidence="1" id="KW-1133">Transmembrane helix</keyword>
<keyword evidence="1" id="KW-0472">Membrane</keyword>
<dbReference type="InterPro" id="IPR008523">
    <property type="entry name" value="DUF805"/>
</dbReference>
<dbReference type="AlphaFoldDB" id="A0A6N3DIQ8"/>
<dbReference type="Pfam" id="PF05656">
    <property type="entry name" value="DUF805"/>
    <property type="match status" value="1"/>
</dbReference>
<gene>
    <name evidence="2" type="ORF">VRLFYP33_01634</name>
</gene>
<evidence type="ECO:0008006" key="3">
    <source>
        <dbReference type="Google" id="ProtNLM"/>
    </source>
</evidence>
<proteinExistence type="predicted"/>
<feature type="transmembrane region" description="Helical" evidence="1">
    <location>
        <begin position="103"/>
        <end position="124"/>
    </location>
</feature>
<feature type="transmembrane region" description="Helical" evidence="1">
    <location>
        <begin position="71"/>
        <end position="96"/>
    </location>
</feature>
<sequence length="185" mass="21159">MDILFNIGQAFVMGLIAFTITRWGYVKQIKILYLQGRLNRLQFLIGLIGMTIVVGLFNTMIATMMDSVVILIAYWGVRILSFLGHSVLLSFYFVLYARRFQDFSFHGVIGILWCIFIAFTYPYLPIKSTSAAFAVLIWIVNLILLVIPGSSKPNKYGLPAIWPQKRVARPQRTRVASPLNHEQQR</sequence>
<feature type="transmembrane region" description="Helical" evidence="1">
    <location>
        <begin position="6"/>
        <end position="23"/>
    </location>
</feature>
<protein>
    <recommendedName>
        <fullName evidence="3">DUF805 domain-containing protein</fullName>
    </recommendedName>
</protein>
<feature type="transmembrane region" description="Helical" evidence="1">
    <location>
        <begin position="43"/>
        <end position="65"/>
    </location>
</feature>
<feature type="transmembrane region" description="Helical" evidence="1">
    <location>
        <begin position="130"/>
        <end position="147"/>
    </location>
</feature>
<dbReference type="EMBL" id="CACRUX010000057">
    <property type="protein sequence ID" value="VYU28085.1"/>
    <property type="molecule type" value="Genomic_DNA"/>
</dbReference>
<organism evidence="2">
    <name type="scientific">Veillonella ratti</name>
    <dbReference type="NCBI Taxonomy" id="103892"/>
    <lineage>
        <taxon>Bacteria</taxon>
        <taxon>Bacillati</taxon>
        <taxon>Bacillota</taxon>
        <taxon>Negativicutes</taxon>
        <taxon>Veillonellales</taxon>
        <taxon>Veillonellaceae</taxon>
        <taxon>Veillonella</taxon>
    </lineage>
</organism>
<evidence type="ECO:0000313" key="2">
    <source>
        <dbReference type="EMBL" id="VYU28085.1"/>
    </source>
</evidence>